<name>A0ABW9XD81_9SPHN</name>
<protein>
    <submittedName>
        <fullName evidence="2">Uncharacterized protein</fullName>
    </submittedName>
</protein>
<organism evidence="2 3">
    <name type="scientific">Novosphingobium ovatum</name>
    <dbReference type="NCBI Taxonomy" id="1908523"/>
    <lineage>
        <taxon>Bacteria</taxon>
        <taxon>Pseudomonadati</taxon>
        <taxon>Pseudomonadota</taxon>
        <taxon>Alphaproteobacteria</taxon>
        <taxon>Sphingomonadales</taxon>
        <taxon>Sphingomonadaceae</taxon>
        <taxon>Novosphingobium</taxon>
    </lineage>
</organism>
<evidence type="ECO:0000313" key="3">
    <source>
        <dbReference type="Proteomes" id="UP000753724"/>
    </source>
</evidence>
<evidence type="ECO:0000256" key="1">
    <source>
        <dbReference type="SAM" id="Phobius"/>
    </source>
</evidence>
<keyword evidence="3" id="KW-1185">Reference proteome</keyword>
<gene>
    <name evidence="2" type="ORF">GTZ99_07890</name>
</gene>
<dbReference type="EMBL" id="JAAAPO010000003">
    <property type="protein sequence ID" value="NBC36474.1"/>
    <property type="molecule type" value="Genomic_DNA"/>
</dbReference>
<reference evidence="3" key="1">
    <citation type="submission" date="2020-01" db="EMBL/GenBank/DDBJ databases">
        <title>Sphingomonas sp. strain CSW-10.</title>
        <authorList>
            <person name="Chen W.-M."/>
        </authorList>
    </citation>
    <scope>NUCLEOTIDE SEQUENCE [LARGE SCALE GENOMIC DNA]</scope>
    <source>
        <strain evidence="3">FSY-8</strain>
    </source>
</reference>
<dbReference type="RefSeq" id="WP_161717772.1">
    <property type="nucleotide sequence ID" value="NZ_JAAAPO010000003.1"/>
</dbReference>
<comment type="caution">
    <text evidence="2">The sequence shown here is derived from an EMBL/GenBank/DDBJ whole genome shotgun (WGS) entry which is preliminary data.</text>
</comment>
<keyword evidence="1" id="KW-0472">Membrane</keyword>
<keyword evidence="1" id="KW-1133">Transmembrane helix</keyword>
<proteinExistence type="predicted"/>
<keyword evidence="1" id="KW-0812">Transmembrane</keyword>
<sequence>MDNADPVLDAKAAEAERRRIIAGRNNVTALVLVGLVVLFFAITIVKRTGHSAAETRAALEGHPVATAHSGAQ</sequence>
<feature type="transmembrane region" description="Helical" evidence="1">
    <location>
        <begin position="27"/>
        <end position="45"/>
    </location>
</feature>
<dbReference type="Proteomes" id="UP000753724">
    <property type="component" value="Unassembled WGS sequence"/>
</dbReference>
<evidence type="ECO:0000313" key="2">
    <source>
        <dbReference type="EMBL" id="NBC36474.1"/>
    </source>
</evidence>
<accession>A0ABW9XD81</accession>